<dbReference type="EMBL" id="VRMN01000001">
    <property type="protein sequence ID" value="KAA8498727.1"/>
    <property type="molecule type" value="Genomic_DNA"/>
</dbReference>
<accession>A0A5J4Z7R7</accession>
<evidence type="ECO:0000259" key="2">
    <source>
        <dbReference type="Pfam" id="PF14237"/>
    </source>
</evidence>
<protein>
    <recommendedName>
        <fullName evidence="2">GYF domain-containing protein</fullName>
    </recommendedName>
</protein>
<feature type="domain" description="GYF" evidence="2">
    <location>
        <begin position="24"/>
        <end position="51"/>
    </location>
</feature>
<evidence type="ECO:0000313" key="4">
    <source>
        <dbReference type="Proteomes" id="UP000324585"/>
    </source>
</evidence>
<evidence type="ECO:0000256" key="1">
    <source>
        <dbReference type="SAM" id="MobiDB-lite"/>
    </source>
</evidence>
<dbReference type="InterPro" id="IPR025640">
    <property type="entry name" value="GYF_2"/>
</dbReference>
<organism evidence="3 4">
    <name type="scientific">Porphyridium purpureum</name>
    <name type="common">Red alga</name>
    <name type="synonym">Porphyridium cruentum</name>
    <dbReference type="NCBI Taxonomy" id="35688"/>
    <lineage>
        <taxon>Eukaryota</taxon>
        <taxon>Rhodophyta</taxon>
        <taxon>Bangiophyceae</taxon>
        <taxon>Porphyridiales</taxon>
        <taxon>Porphyridiaceae</taxon>
        <taxon>Porphyridium</taxon>
    </lineage>
</organism>
<sequence length="127" mass="14721">MGLSGSKEEVWFYLASEGKKKPWKKVGPFRLYALAQMYKEEQITDETMVWSNIKFRMDPNESRKKDYMDGWVKIRDMPMEFHTRFQPMVASAQDRRQAGQPLAPLAPHTPVQGYENMQSPAMPAGYA</sequence>
<dbReference type="Pfam" id="PF14237">
    <property type="entry name" value="GYF_2"/>
    <property type="match status" value="1"/>
</dbReference>
<dbReference type="Proteomes" id="UP000324585">
    <property type="component" value="Unassembled WGS sequence"/>
</dbReference>
<dbReference type="AlphaFoldDB" id="A0A5J4Z7R7"/>
<feature type="region of interest" description="Disordered" evidence="1">
    <location>
        <begin position="90"/>
        <end position="127"/>
    </location>
</feature>
<proteinExistence type="predicted"/>
<name>A0A5J4Z7R7_PORPP</name>
<gene>
    <name evidence="3" type="ORF">FVE85_6312</name>
</gene>
<evidence type="ECO:0000313" key="3">
    <source>
        <dbReference type="EMBL" id="KAA8498727.1"/>
    </source>
</evidence>
<comment type="caution">
    <text evidence="3">The sequence shown here is derived from an EMBL/GenBank/DDBJ whole genome shotgun (WGS) entry which is preliminary data.</text>
</comment>
<reference evidence="4" key="1">
    <citation type="journal article" date="2019" name="Nat. Commun.">
        <title>Expansion of phycobilisome linker gene families in mesophilic red algae.</title>
        <authorList>
            <person name="Lee J."/>
            <person name="Kim D."/>
            <person name="Bhattacharya D."/>
            <person name="Yoon H.S."/>
        </authorList>
    </citation>
    <scope>NUCLEOTIDE SEQUENCE [LARGE SCALE GENOMIC DNA]</scope>
    <source>
        <strain evidence="4">CCMP 1328</strain>
    </source>
</reference>
<keyword evidence="4" id="KW-1185">Reference proteome</keyword>